<organism evidence="1 2">
    <name type="scientific">Blattamonas nauphoetae</name>
    <dbReference type="NCBI Taxonomy" id="2049346"/>
    <lineage>
        <taxon>Eukaryota</taxon>
        <taxon>Metamonada</taxon>
        <taxon>Preaxostyla</taxon>
        <taxon>Oxymonadida</taxon>
        <taxon>Blattamonas</taxon>
    </lineage>
</organism>
<sequence length="574" mass="65166">MELFLNLIHHCSSTIRLTLVKADLIPQFINSLNPQSLPLSEAVDIHINVMKIIWKSIWLATPDGLASLEIEDRNEQQAVHEMVLKQVLVPSEKNKQEPTNLPNGLRLFMVALSVIRILSRQSRSMVATLSFSFASTLARSDSDTVSVFDVAGSDQRCAPLLRRTRLSHSRHPTPFHALSQPIAVLGETHKPTTSLPLSDFLFQHWTISLEVLIQRFPDATNQALFFPGFRQVFQRSGKHTQSLLLQAVLEKLEQRLRVLADEACGTRNVTQTRFLEGVGEQAEWERGVIESAIDTGQLDYAITTIIPRETLCTPKREPDLLHILQLLFSFYKTVNRLTLVFPDDTSFPDEYTWCRRFRPPLTSIRSAVLYAIQDESTTSENVRRLSRFFSFVFMLTDPECIPQHDDSERMLVHSFQSSDPSDEIVAVQMREEGFEDRLQALLHKDQEDYAVRELDEMNVGSETSRPCPYFGMRHVGLQLVLSPLLTLALVLTPSSLPSPPLLLVSPLSTVHTPSNPSHLSQPTLHSVHSFSRDWHRSFGHCRPGTIPRRHKTIAAMHSQQPPKLTRDELNFEKG</sequence>
<accession>A0ABQ9X557</accession>
<evidence type="ECO:0000313" key="2">
    <source>
        <dbReference type="Proteomes" id="UP001281761"/>
    </source>
</evidence>
<dbReference type="EMBL" id="JARBJD010000216">
    <property type="protein sequence ID" value="KAK2946906.1"/>
    <property type="molecule type" value="Genomic_DNA"/>
</dbReference>
<name>A0ABQ9X557_9EUKA</name>
<proteinExistence type="predicted"/>
<dbReference type="Proteomes" id="UP001281761">
    <property type="component" value="Unassembled WGS sequence"/>
</dbReference>
<keyword evidence="2" id="KW-1185">Reference proteome</keyword>
<evidence type="ECO:0000313" key="1">
    <source>
        <dbReference type="EMBL" id="KAK2946906.1"/>
    </source>
</evidence>
<protein>
    <submittedName>
        <fullName evidence="1">Uncharacterized protein</fullName>
    </submittedName>
</protein>
<comment type="caution">
    <text evidence="1">The sequence shown here is derived from an EMBL/GenBank/DDBJ whole genome shotgun (WGS) entry which is preliminary data.</text>
</comment>
<reference evidence="1 2" key="1">
    <citation type="journal article" date="2022" name="bioRxiv">
        <title>Genomics of Preaxostyla Flagellates Illuminates Evolutionary Transitions and the Path Towards Mitochondrial Loss.</title>
        <authorList>
            <person name="Novak L.V.F."/>
            <person name="Treitli S.C."/>
            <person name="Pyrih J."/>
            <person name="Halakuc P."/>
            <person name="Pipaliya S.V."/>
            <person name="Vacek V."/>
            <person name="Brzon O."/>
            <person name="Soukal P."/>
            <person name="Eme L."/>
            <person name="Dacks J.B."/>
            <person name="Karnkowska A."/>
            <person name="Elias M."/>
            <person name="Hampl V."/>
        </authorList>
    </citation>
    <scope>NUCLEOTIDE SEQUENCE [LARGE SCALE GENOMIC DNA]</scope>
    <source>
        <strain evidence="1">NAU3</strain>
        <tissue evidence="1">Gut</tissue>
    </source>
</reference>
<gene>
    <name evidence="1" type="ORF">BLNAU_18205</name>
</gene>